<gene>
    <name evidence="16" type="ORF">EOD39_4247</name>
</gene>
<dbReference type="SUPFAM" id="SSF81321">
    <property type="entry name" value="Family A G protein-coupled receptor-like"/>
    <property type="match status" value="1"/>
</dbReference>
<dbReference type="FunFam" id="1.20.1070.10:FF:000150">
    <property type="entry name" value="probable G-protein coupled receptor 34"/>
    <property type="match status" value="1"/>
</dbReference>
<comment type="caution">
    <text evidence="16">The sequence shown here is derived from an EMBL/GenBank/DDBJ whole genome shotgun (WGS) entry which is preliminary data.</text>
</comment>
<accession>A0A662YZ18</accession>
<dbReference type="PRINTS" id="PR01157">
    <property type="entry name" value="P2YPURNOCPTR"/>
</dbReference>
<keyword evidence="17" id="KW-1185">Reference proteome</keyword>
<evidence type="ECO:0000256" key="8">
    <source>
        <dbReference type="ARBA" id="ARBA00023170"/>
    </source>
</evidence>
<evidence type="ECO:0000256" key="6">
    <source>
        <dbReference type="ARBA" id="ARBA00023136"/>
    </source>
</evidence>
<evidence type="ECO:0000256" key="2">
    <source>
        <dbReference type="ARBA" id="ARBA00022475"/>
    </source>
</evidence>
<dbReference type="EMBL" id="SCEB01000011">
    <property type="protein sequence ID" value="RXN01885.1"/>
    <property type="molecule type" value="Genomic_DNA"/>
</dbReference>
<proteinExistence type="inferred from homology"/>
<feature type="transmembrane region" description="Helical" evidence="14">
    <location>
        <begin position="49"/>
        <end position="70"/>
    </location>
</feature>
<feature type="transmembrane region" description="Helical" evidence="14">
    <location>
        <begin position="123"/>
        <end position="140"/>
    </location>
</feature>
<feature type="transmembrane region" description="Helical" evidence="14">
    <location>
        <begin position="160"/>
        <end position="180"/>
    </location>
</feature>
<feature type="transmembrane region" description="Helical" evidence="14">
    <location>
        <begin position="205"/>
        <end position="226"/>
    </location>
</feature>
<dbReference type="Gene3D" id="1.20.1070.10">
    <property type="entry name" value="Rhodopsin 7-helix transmembrane proteins"/>
    <property type="match status" value="1"/>
</dbReference>
<dbReference type="PANTHER" id="PTHR24233">
    <property type="entry name" value="P2Y PURINOCEPTOR-RELATED G-PROTEIN COUPLED RECEPTOR"/>
    <property type="match status" value="1"/>
</dbReference>
<dbReference type="PRINTS" id="PR00237">
    <property type="entry name" value="GPCRRHODOPSN"/>
</dbReference>
<evidence type="ECO:0000256" key="7">
    <source>
        <dbReference type="ARBA" id="ARBA00023157"/>
    </source>
</evidence>
<protein>
    <recommendedName>
        <fullName evidence="11">Probable G-protein coupled receptor 34</fullName>
    </recommendedName>
</protein>
<dbReference type="PROSITE" id="PS00237">
    <property type="entry name" value="G_PROTEIN_RECEP_F1_1"/>
    <property type="match status" value="1"/>
</dbReference>
<reference evidence="16 17" key="1">
    <citation type="submission" date="2019-01" db="EMBL/GenBank/DDBJ databases">
        <title>Draft Genome and Complete Hox-Cluster Characterization of the Sterlet Sturgeon (Acipenser ruthenus).</title>
        <authorList>
            <person name="Wei Q."/>
        </authorList>
    </citation>
    <scope>NUCLEOTIDE SEQUENCE [LARGE SCALE GENOMIC DNA]</scope>
    <source>
        <strain evidence="16">WHYD16114868_AA</strain>
        <tissue evidence="16">Blood</tissue>
    </source>
</reference>
<dbReference type="InterPro" id="IPR000276">
    <property type="entry name" value="GPCR_Rhodpsn"/>
</dbReference>
<evidence type="ECO:0000313" key="17">
    <source>
        <dbReference type="Proteomes" id="UP000289886"/>
    </source>
</evidence>
<dbReference type="InterPro" id="IPR017452">
    <property type="entry name" value="GPCR_Rhodpsn_7TM"/>
</dbReference>
<evidence type="ECO:0000256" key="13">
    <source>
        <dbReference type="RuleBase" id="RU000688"/>
    </source>
</evidence>
<evidence type="ECO:0000259" key="15">
    <source>
        <dbReference type="PROSITE" id="PS50262"/>
    </source>
</evidence>
<dbReference type="PANTHER" id="PTHR24233:SF1">
    <property type="entry name" value="G-PROTEIN COUPLED RECEPTOR 34-RELATED"/>
    <property type="match status" value="1"/>
</dbReference>
<feature type="domain" description="G-protein coupled receptors family 1 profile" evidence="15">
    <location>
        <begin position="61"/>
        <end position="315"/>
    </location>
</feature>
<evidence type="ECO:0000256" key="10">
    <source>
        <dbReference type="ARBA" id="ARBA00023224"/>
    </source>
</evidence>
<evidence type="ECO:0000256" key="5">
    <source>
        <dbReference type="ARBA" id="ARBA00023040"/>
    </source>
</evidence>
<dbReference type="GO" id="GO:0005886">
    <property type="term" value="C:plasma membrane"/>
    <property type="evidence" value="ECO:0007669"/>
    <property type="project" value="UniProtKB-SubCell"/>
</dbReference>
<evidence type="ECO:0000256" key="3">
    <source>
        <dbReference type="ARBA" id="ARBA00022692"/>
    </source>
</evidence>
<comment type="subcellular location">
    <subcellularLocation>
        <location evidence="1">Cell membrane</location>
        <topology evidence="1">Multi-pass membrane protein</topology>
    </subcellularLocation>
</comment>
<keyword evidence="5 13" id="KW-0297">G-protein coupled receptor</keyword>
<evidence type="ECO:0000256" key="12">
    <source>
        <dbReference type="ARBA" id="ARBA00045234"/>
    </source>
</evidence>
<dbReference type="Pfam" id="PF00001">
    <property type="entry name" value="7tm_1"/>
    <property type="match status" value="1"/>
</dbReference>
<dbReference type="GO" id="GO:0045028">
    <property type="term" value="F:G protein-coupled purinergic nucleotide receptor activity"/>
    <property type="evidence" value="ECO:0007669"/>
    <property type="project" value="TreeGrafter"/>
</dbReference>
<comment type="similarity">
    <text evidence="13">Belongs to the G-protein coupled receptor 1 family.</text>
</comment>
<sequence length="379" mass="43285">MTSLINLGTLNDSLPYSFKESTSTVNTTLEPNTTTCVINDDSMSIPLALVYSLMFVFGLLGNVLALYVFLCVHSKKNSVHVFLVNIAVADLILIICLPFRIVYHSTKNHWMLGQTFCKVVGNMFYMNMYISITLLGFISVDRYIKIQRSVQQYKLQKTKWSIIICCFTWVMAIAFIIPMISKPEGNEKDSKCFQYKGRQNAKWKAFFNLAMVVVFWIVYISLMLSYGQIAKKLFKLSREKSDLPNAHKYGKTAKKSFFVLFIFTVCFVPYHIFRVIYISSQIYGTTCYWTNIIDKTNEVALLFSTLNSCLDPVMFFLLSGSVRKMTVRLLCRNIPSYATTTNSSTTEHQQTKASQVTSSTPASFSIIHSFRQKRSITGI</sequence>
<evidence type="ECO:0000256" key="11">
    <source>
        <dbReference type="ARBA" id="ARBA00035691"/>
    </source>
</evidence>
<keyword evidence="9" id="KW-0325">Glycoprotein</keyword>
<feature type="transmembrane region" description="Helical" evidence="14">
    <location>
        <begin position="299"/>
        <end position="318"/>
    </location>
</feature>
<keyword evidence="10 13" id="KW-0807">Transducer</keyword>
<keyword evidence="6 14" id="KW-0472">Membrane</keyword>
<feature type="transmembrane region" description="Helical" evidence="14">
    <location>
        <begin position="257"/>
        <end position="279"/>
    </location>
</feature>
<evidence type="ECO:0000313" key="16">
    <source>
        <dbReference type="EMBL" id="RXN01885.1"/>
    </source>
</evidence>
<evidence type="ECO:0000256" key="14">
    <source>
        <dbReference type="SAM" id="Phobius"/>
    </source>
</evidence>
<evidence type="ECO:0000256" key="9">
    <source>
        <dbReference type="ARBA" id="ARBA00023180"/>
    </source>
</evidence>
<keyword evidence="8 13" id="KW-0675">Receptor</keyword>
<evidence type="ECO:0000256" key="1">
    <source>
        <dbReference type="ARBA" id="ARBA00004651"/>
    </source>
</evidence>
<dbReference type="Proteomes" id="UP000289886">
    <property type="component" value="Unassembled WGS sequence"/>
</dbReference>
<comment type="function">
    <text evidence="12">G-protein-coupled receptor of lysophosphatidylserine (LysoPS) that plays different roles in immune response. Acts a damage-sensing receptor that triggers tissue repair upon recognition of dying neutrophils. Mechanistically, apoptotic neutrophils release lysophosphatydilserine that are recognized by type 3 innate lymphoid cells (ILC3s) via GPR34, which activates downstream PI3K-AKT and RAS-ERK signaling pathways leading to STAT3 activation and IL-22 production. Plays an important role in microglial function, controlling morphology and phagocytosis.</text>
</comment>
<keyword evidence="4 14" id="KW-1133">Transmembrane helix</keyword>
<keyword evidence="2" id="KW-1003">Cell membrane</keyword>
<organism evidence="16 17">
    <name type="scientific">Acipenser ruthenus</name>
    <name type="common">Sterlet sturgeon</name>
    <dbReference type="NCBI Taxonomy" id="7906"/>
    <lineage>
        <taxon>Eukaryota</taxon>
        <taxon>Metazoa</taxon>
        <taxon>Chordata</taxon>
        <taxon>Craniata</taxon>
        <taxon>Vertebrata</taxon>
        <taxon>Euteleostomi</taxon>
        <taxon>Actinopterygii</taxon>
        <taxon>Chondrostei</taxon>
        <taxon>Acipenseriformes</taxon>
        <taxon>Acipenseridae</taxon>
        <taxon>Acipenser</taxon>
    </lineage>
</organism>
<dbReference type="AlphaFoldDB" id="A0A662YZ18"/>
<evidence type="ECO:0000256" key="4">
    <source>
        <dbReference type="ARBA" id="ARBA00022989"/>
    </source>
</evidence>
<feature type="transmembrane region" description="Helical" evidence="14">
    <location>
        <begin position="82"/>
        <end position="103"/>
    </location>
</feature>
<keyword evidence="7" id="KW-1015">Disulfide bond</keyword>
<dbReference type="OrthoDB" id="10005568at2759"/>
<name>A0A662YZ18_ACIRT</name>
<keyword evidence="3 13" id="KW-0812">Transmembrane</keyword>
<dbReference type="PROSITE" id="PS50262">
    <property type="entry name" value="G_PROTEIN_RECEP_F1_2"/>
    <property type="match status" value="1"/>
</dbReference>